<keyword evidence="8" id="KW-1185">Reference proteome</keyword>
<dbReference type="InterPro" id="IPR051093">
    <property type="entry name" value="Neuroligin/BSAL"/>
</dbReference>
<dbReference type="Proteomes" id="UP000694846">
    <property type="component" value="Unplaced"/>
</dbReference>
<evidence type="ECO:0000256" key="3">
    <source>
        <dbReference type="ARBA" id="ARBA00023180"/>
    </source>
</evidence>
<reference evidence="7" key="1">
    <citation type="submission" date="2018-04" db="EMBL/GenBank/DDBJ databases">
        <title>Transcriptome assembly of Sipha flava.</title>
        <authorList>
            <person name="Scully E.D."/>
            <person name="Geib S.M."/>
            <person name="Palmer N.A."/>
            <person name="Koch K."/>
            <person name="Bradshaw J."/>
            <person name="Heng-Moss T."/>
            <person name="Sarath G."/>
        </authorList>
    </citation>
    <scope>NUCLEOTIDE SEQUENCE</scope>
</reference>
<evidence type="ECO:0000313" key="9">
    <source>
        <dbReference type="RefSeq" id="XP_025410232.1"/>
    </source>
</evidence>
<feature type="domain" description="Carboxylesterase type B" evidence="6">
    <location>
        <begin position="48"/>
        <end position="632"/>
    </location>
</feature>
<proteinExistence type="inferred from homology"/>
<evidence type="ECO:0000259" key="6">
    <source>
        <dbReference type="Pfam" id="PF00135"/>
    </source>
</evidence>
<name>A0A2S2QQ08_9HEMI</name>
<dbReference type="AlphaFoldDB" id="A0A2S2QQ08"/>
<sequence length="683" mass="74422">MSSSSPNRSPRQSLCASLMLAVAVCVCVCGRVVAAQRAGSGIGYREAPAVNIRRQGTVAGVEVPLNKIGHRAWTYLGIPYARPPVGDLRFAPPKVDPPPSWNNVRNGSVHMPGCISDPPARPHPVNRLFTSMSGSSVDRIRMSEDCLYLNVYRPEGAVPDEKFPVMVWFHPGDFHWGTPMYWDASVLAARHKVIVVTTAYRLNILGFYTDNTAGASGNWGLMDQAAALDWVQRNIDSFGGSAQSVTVFGQGAGAVSVGLHVVSPGSRDKFHRAISMSGNALLRTAVASEGPSDVLDALADKFNCFRNTLTGCLRNVEAETLVKGGGSLTRWGPVIDGPALVNDSNGREPFLPDAPAALMDNGRFAQVAHMIGYNRMEDAFDAFDRTDGGGGGDDGGDGITREKFETLVRDMLLDEEAEDRKLRQQQQQQQQQQQPAAAASEEAAGSSDGGDGASGDADGNDGGNCTMNVDFVTDTIVLRYVKPTDDAETLRRNFVTMLANKVYGATSYRVAAYVSKYNVTYVYRYEYKVRAVKALPAAAEWMDAPHGAELPMVWGMPYWPAAAAIDWTTADRRMSDTMMALWTNFAKHSDPAHRTSSPINFRWDEFQPRMPRFMALDKVPNMSLPDQESDFWNQYYPKVLAISQQCCPNFTVDSAAMPAIPRPSTSVAFLLLPFVATLSSSLL</sequence>
<reference evidence="9" key="2">
    <citation type="submission" date="2025-04" db="UniProtKB">
        <authorList>
            <consortium name="RefSeq"/>
        </authorList>
    </citation>
    <scope>IDENTIFICATION</scope>
    <source>
        <tissue evidence="9">Whole body</tissue>
    </source>
</reference>
<dbReference type="PROSITE" id="PS00941">
    <property type="entry name" value="CARBOXYLESTERASE_B_2"/>
    <property type="match status" value="1"/>
</dbReference>
<evidence type="ECO:0000256" key="4">
    <source>
        <dbReference type="SAM" id="MobiDB-lite"/>
    </source>
</evidence>
<comment type="similarity">
    <text evidence="1">Belongs to the type-B carboxylesterase/lipase family.</text>
</comment>
<dbReference type="Gene3D" id="3.40.50.1820">
    <property type="entry name" value="alpha/beta hydrolase"/>
    <property type="match status" value="1"/>
</dbReference>
<feature type="chain" id="PRO_5044579210" evidence="5">
    <location>
        <begin position="35"/>
        <end position="683"/>
    </location>
</feature>
<dbReference type="InterPro" id="IPR019819">
    <property type="entry name" value="Carboxylesterase_B_CS"/>
</dbReference>
<organism evidence="7">
    <name type="scientific">Sipha flava</name>
    <name type="common">yellow sugarcane aphid</name>
    <dbReference type="NCBI Taxonomy" id="143950"/>
    <lineage>
        <taxon>Eukaryota</taxon>
        <taxon>Metazoa</taxon>
        <taxon>Ecdysozoa</taxon>
        <taxon>Arthropoda</taxon>
        <taxon>Hexapoda</taxon>
        <taxon>Insecta</taxon>
        <taxon>Pterygota</taxon>
        <taxon>Neoptera</taxon>
        <taxon>Paraneoptera</taxon>
        <taxon>Hemiptera</taxon>
        <taxon>Sternorrhyncha</taxon>
        <taxon>Aphidomorpha</taxon>
        <taxon>Aphidoidea</taxon>
        <taxon>Aphididae</taxon>
        <taxon>Sipha</taxon>
    </lineage>
</organism>
<dbReference type="InterPro" id="IPR002018">
    <property type="entry name" value="CarbesteraseB"/>
</dbReference>
<evidence type="ECO:0000256" key="5">
    <source>
        <dbReference type="SAM" id="SignalP"/>
    </source>
</evidence>
<feature type="region of interest" description="Disordered" evidence="4">
    <location>
        <begin position="418"/>
        <end position="461"/>
    </location>
</feature>
<evidence type="ECO:0000256" key="1">
    <source>
        <dbReference type="ARBA" id="ARBA00005964"/>
    </source>
</evidence>
<feature type="compositionally biased region" description="Low complexity" evidence="4">
    <location>
        <begin position="424"/>
        <end position="446"/>
    </location>
</feature>
<keyword evidence="3" id="KW-0325">Glycoprotein</keyword>
<evidence type="ECO:0000313" key="7">
    <source>
        <dbReference type="EMBL" id="MBY79794.1"/>
    </source>
</evidence>
<dbReference type="SUPFAM" id="SSF53474">
    <property type="entry name" value="alpha/beta-Hydrolases"/>
    <property type="match status" value="1"/>
</dbReference>
<dbReference type="EMBL" id="GGMS01010591">
    <property type="protein sequence ID" value="MBY79794.1"/>
    <property type="molecule type" value="Transcribed_RNA"/>
</dbReference>
<dbReference type="PANTHER" id="PTHR43903">
    <property type="entry name" value="NEUROLIGIN"/>
    <property type="match status" value="1"/>
</dbReference>
<evidence type="ECO:0000313" key="8">
    <source>
        <dbReference type="Proteomes" id="UP000694846"/>
    </source>
</evidence>
<protein>
    <submittedName>
        <fullName evidence="7 9">Liver carboxylesterase</fullName>
    </submittedName>
</protein>
<feature type="signal peptide" evidence="5">
    <location>
        <begin position="1"/>
        <end position="34"/>
    </location>
</feature>
<keyword evidence="2 5" id="KW-0732">Signal</keyword>
<dbReference type="Pfam" id="PF00135">
    <property type="entry name" value="COesterase"/>
    <property type="match status" value="1"/>
</dbReference>
<dbReference type="RefSeq" id="XP_025410232.1">
    <property type="nucleotide sequence ID" value="XM_025554447.1"/>
</dbReference>
<evidence type="ECO:0000256" key="2">
    <source>
        <dbReference type="ARBA" id="ARBA00022729"/>
    </source>
</evidence>
<dbReference type="OrthoDB" id="408631at2759"/>
<gene>
    <name evidence="7" type="primary">EST1</name>
    <name evidence="9" type="synonym">LOC112683411</name>
    <name evidence="7" type="ORF">g.145551</name>
</gene>
<accession>A0A2S2QQ08</accession>
<dbReference type="InterPro" id="IPR029058">
    <property type="entry name" value="AB_hydrolase_fold"/>
</dbReference>